<evidence type="ECO:0000313" key="2">
    <source>
        <dbReference type="EMBL" id="ABK14379.1"/>
    </source>
</evidence>
<dbReference type="HOGENOM" id="CLU_1773183_0_0_2"/>
<dbReference type="Gene3D" id="2.60.40.1260">
    <property type="entry name" value="Lamin Tail domain"/>
    <property type="match status" value="1"/>
</dbReference>
<evidence type="ECO:0000259" key="1">
    <source>
        <dbReference type="PROSITE" id="PS51841"/>
    </source>
</evidence>
<sequence length="147" mass="15646">MKIVACTLMLALVLFLGAAYAEDTAENVTAENVTAEEAIAENVTAEAAPLYIADVNIEEGYVEIANDGNASQSLENYTLKIDENEPVTLGAIEVQPASSVKLFLGAGENTETEIYLNTTIEFAETGTVSLMDPEGNEVSTFAYPVTE</sequence>
<protein>
    <recommendedName>
        <fullName evidence="1">LTD domain-containing protein</fullName>
    </recommendedName>
</protein>
<dbReference type="InterPro" id="IPR001322">
    <property type="entry name" value="Lamin_tail_dom"/>
</dbReference>
<feature type="domain" description="LTD" evidence="1">
    <location>
        <begin position="37"/>
        <end position="145"/>
    </location>
</feature>
<dbReference type="InterPro" id="IPR018705">
    <property type="entry name" value="DUF2134_membrane"/>
</dbReference>
<accession>A0B6Q5</accession>
<dbReference type="EMBL" id="CP000477">
    <property type="protein sequence ID" value="ABK14379.1"/>
    <property type="molecule type" value="Genomic_DNA"/>
</dbReference>
<dbReference type="PROSITE" id="PS51841">
    <property type="entry name" value="LTD"/>
    <property type="match status" value="1"/>
</dbReference>
<keyword evidence="3" id="KW-1185">Reference proteome</keyword>
<organism evidence="2 3">
    <name type="scientific">Methanothrix thermoacetophila (strain DSM 6194 / JCM 14653 / NBRC 101360 / PT)</name>
    <name type="common">Methanosaeta thermophila</name>
    <dbReference type="NCBI Taxonomy" id="349307"/>
    <lineage>
        <taxon>Archaea</taxon>
        <taxon>Methanobacteriati</taxon>
        <taxon>Methanobacteriota</taxon>
        <taxon>Stenosarchaea group</taxon>
        <taxon>Methanomicrobia</taxon>
        <taxon>Methanotrichales</taxon>
        <taxon>Methanotrichaceae</taxon>
        <taxon>Methanothrix</taxon>
    </lineage>
</organism>
<dbReference type="Proteomes" id="UP000000674">
    <property type="component" value="Chromosome"/>
</dbReference>
<dbReference type="AlphaFoldDB" id="A0B6Q5"/>
<dbReference type="RefSeq" id="WP_011695776.1">
    <property type="nucleotide sequence ID" value="NC_008553.1"/>
</dbReference>
<dbReference type="SUPFAM" id="SSF74853">
    <property type="entry name" value="Lamin A/C globular tail domain"/>
    <property type="match status" value="1"/>
</dbReference>
<dbReference type="InterPro" id="IPR036415">
    <property type="entry name" value="Lamin_tail_dom_sf"/>
</dbReference>
<dbReference type="KEGG" id="mtp:Mthe_0588"/>
<dbReference type="GeneID" id="4462569"/>
<proteinExistence type="predicted"/>
<evidence type="ECO:0000313" key="3">
    <source>
        <dbReference type="Proteomes" id="UP000000674"/>
    </source>
</evidence>
<name>A0B6Q5_METTP</name>
<dbReference type="Pfam" id="PF09977">
    <property type="entry name" value="Tad_C"/>
    <property type="match status" value="1"/>
</dbReference>
<gene>
    <name evidence="2" type="ordered locus">Mthe_0588</name>
</gene>
<reference evidence="2 3" key="1">
    <citation type="submission" date="2006-10" db="EMBL/GenBank/DDBJ databases">
        <title>Complete sequence of Methanosaeta thermophila PT.</title>
        <authorList>
            <consortium name="US DOE Joint Genome Institute"/>
            <person name="Copeland A."/>
            <person name="Lucas S."/>
            <person name="Lapidus A."/>
            <person name="Barry K."/>
            <person name="Detter J.C."/>
            <person name="Glavina del Rio T."/>
            <person name="Hammon N."/>
            <person name="Israni S."/>
            <person name="Pitluck S."/>
            <person name="Chain P."/>
            <person name="Malfatti S."/>
            <person name="Shin M."/>
            <person name="Vergez L."/>
            <person name="Schmutz J."/>
            <person name="Larimer F."/>
            <person name="Land M."/>
            <person name="Hauser L."/>
            <person name="Kyrpides N."/>
            <person name="Kim E."/>
            <person name="Smith K.S."/>
            <person name="Ingram-Smith C."/>
            <person name="Richardson P."/>
        </authorList>
    </citation>
    <scope>NUCLEOTIDE SEQUENCE [LARGE SCALE GENOMIC DNA]</scope>
    <source>
        <strain evidence="3">DSM 6194 / JCM 14653 / NBRC 101360 / PT</strain>
    </source>
</reference>